<dbReference type="Gene3D" id="3.90.180.10">
    <property type="entry name" value="Medium-chain alcohol dehydrogenases, catalytic domain"/>
    <property type="match status" value="1"/>
</dbReference>
<dbReference type="Gene3D" id="3.40.50.720">
    <property type="entry name" value="NAD(P)-binding Rossmann-like Domain"/>
    <property type="match status" value="1"/>
</dbReference>
<keyword evidence="3" id="KW-0862">Zinc</keyword>
<evidence type="ECO:0000256" key="3">
    <source>
        <dbReference type="ARBA" id="ARBA00022833"/>
    </source>
</evidence>
<feature type="domain" description="Alcohol dehydrogenase-like C-terminal" evidence="5">
    <location>
        <begin position="66"/>
        <end position="188"/>
    </location>
</feature>
<accession>A0A8H4LJA6</accession>
<protein>
    <submittedName>
        <fullName evidence="6">Alcohol dehydrogenase</fullName>
    </submittedName>
</protein>
<dbReference type="AlphaFoldDB" id="A0A8H4LJA6"/>
<dbReference type="Pfam" id="PF00107">
    <property type="entry name" value="ADH_zinc_N"/>
    <property type="match status" value="1"/>
</dbReference>
<organism evidence="6 7">
    <name type="scientific">Fusarium albosuccineum</name>
    <dbReference type="NCBI Taxonomy" id="1237068"/>
    <lineage>
        <taxon>Eukaryota</taxon>
        <taxon>Fungi</taxon>
        <taxon>Dikarya</taxon>
        <taxon>Ascomycota</taxon>
        <taxon>Pezizomycotina</taxon>
        <taxon>Sordariomycetes</taxon>
        <taxon>Hypocreomycetidae</taxon>
        <taxon>Hypocreales</taxon>
        <taxon>Nectriaceae</taxon>
        <taxon>Fusarium</taxon>
        <taxon>Fusarium decemcellulare species complex</taxon>
    </lineage>
</organism>
<evidence type="ECO:0000313" key="6">
    <source>
        <dbReference type="EMBL" id="KAF4468504.1"/>
    </source>
</evidence>
<sequence>MPAPREQVKGWEYVVVDTRSAVKLPQTENIVFLASLCYAGVTAFNAIKECQVAPGKWVAVIAARGVEQISIQYTKAIGLNVIAVNINEEQLNAANMAGADYLLGPSTSTYFDSVQETVKDDIDVAVNLAASKQEYDDMPPIIKWGGILMVVGVPSEPLTIDPLDIIFEEYVIKTACSGAAKTLEECLRFQYREKHQTICRVCQARRFPFIAGIEENGKAKSAYVLGSRE</sequence>
<comment type="caution">
    <text evidence="6">The sequence shown here is derived from an EMBL/GenBank/DDBJ whole genome shotgun (WGS) entry which is preliminary data.</text>
</comment>
<dbReference type="InterPro" id="IPR036291">
    <property type="entry name" value="NAD(P)-bd_dom_sf"/>
</dbReference>
<proteinExistence type="predicted"/>
<dbReference type="GO" id="GO:0046872">
    <property type="term" value="F:metal ion binding"/>
    <property type="evidence" value="ECO:0007669"/>
    <property type="project" value="UniProtKB-KW"/>
</dbReference>
<name>A0A8H4LJA6_9HYPO</name>
<dbReference type="GO" id="GO:0005737">
    <property type="term" value="C:cytoplasm"/>
    <property type="evidence" value="ECO:0007669"/>
    <property type="project" value="TreeGrafter"/>
</dbReference>
<keyword evidence="7" id="KW-1185">Reference proteome</keyword>
<evidence type="ECO:0000256" key="4">
    <source>
        <dbReference type="ARBA" id="ARBA00023002"/>
    </source>
</evidence>
<dbReference type="SUPFAM" id="SSF51735">
    <property type="entry name" value="NAD(P)-binding Rossmann-fold domains"/>
    <property type="match status" value="1"/>
</dbReference>
<dbReference type="PANTHER" id="PTHR42940:SF8">
    <property type="entry name" value="VACUOLAR PROTEIN SORTING-ASSOCIATED PROTEIN 11"/>
    <property type="match status" value="1"/>
</dbReference>
<dbReference type="EMBL" id="JAADYS010000605">
    <property type="protein sequence ID" value="KAF4468504.1"/>
    <property type="molecule type" value="Genomic_DNA"/>
</dbReference>
<dbReference type="Proteomes" id="UP000554235">
    <property type="component" value="Unassembled WGS sequence"/>
</dbReference>
<dbReference type="InterPro" id="IPR013149">
    <property type="entry name" value="ADH-like_C"/>
</dbReference>
<evidence type="ECO:0000256" key="2">
    <source>
        <dbReference type="ARBA" id="ARBA00022723"/>
    </source>
</evidence>
<dbReference type="GO" id="GO:0004022">
    <property type="term" value="F:alcohol dehydrogenase (NAD+) activity"/>
    <property type="evidence" value="ECO:0007669"/>
    <property type="project" value="TreeGrafter"/>
</dbReference>
<dbReference type="PANTHER" id="PTHR42940">
    <property type="entry name" value="ALCOHOL DEHYDROGENASE 1-RELATED"/>
    <property type="match status" value="1"/>
</dbReference>
<keyword evidence="4" id="KW-0560">Oxidoreductase</keyword>
<dbReference type="OrthoDB" id="1879366at2759"/>
<comment type="cofactor">
    <cofactor evidence="1">
        <name>Zn(2+)</name>
        <dbReference type="ChEBI" id="CHEBI:29105"/>
    </cofactor>
</comment>
<reference evidence="6 7" key="1">
    <citation type="submission" date="2020-01" db="EMBL/GenBank/DDBJ databases">
        <title>Identification and distribution of gene clusters putatively required for synthesis of sphingolipid metabolism inhibitors in phylogenetically diverse species of the filamentous fungus Fusarium.</title>
        <authorList>
            <person name="Kim H.-S."/>
            <person name="Busman M."/>
            <person name="Brown D.W."/>
            <person name="Divon H."/>
            <person name="Uhlig S."/>
            <person name="Proctor R.H."/>
        </authorList>
    </citation>
    <scope>NUCLEOTIDE SEQUENCE [LARGE SCALE GENOMIC DNA]</scope>
    <source>
        <strain evidence="6 7">NRRL 20459</strain>
    </source>
</reference>
<evidence type="ECO:0000259" key="5">
    <source>
        <dbReference type="Pfam" id="PF00107"/>
    </source>
</evidence>
<evidence type="ECO:0000313" key="7">
    <source>
        <dbReference type="Proteomes" id="UP000554235"/>
    </source>
</evidence>
<gene>
    <name evidence="6" type="ORF">FALBO_4621</name>
</gene>
<keyword evidence="2" id="KW-0479">Metal-binding</keyword>
<evidence type="ECO:0000256" key="1">
    <source>
        <dbReference type="ARBA" id="ARBA00001947"/>
    </source>
</evidence>